<dbReference type="SUPFAM" id="SSF52507">
    <property type="entry name" value="Homo-oligomeric flavin-containing Cys decarboxylases, HFCD"/>
    <property type="match status" value="1"/>
</dbReference>
<accession>A0A918A0S7</accession>
<dbReference type="Pfam" id="PF02441">
    <property type="entry name" value="Flavoprotein"/>
    <property type="match status" value="1"/>
</dbReference>
<dbReference type="Proteomes" id="UP000660745">
    <property type="component" value="Unassembled WGS sequence"/>
</dbReference>
<reference evidence="2" key="2">
    <citation type="submission" date="2020-09" db="EMBL/GenBank/DDBJ databases">
        <authorList>
            <person name="Sun Q."/>
            <person name="Zhou Y."/>
        </authorList>
    </citation>
    <scope>NUCLEOTIDE SEQUENCE</scope>
    <source>
        <strain evidence="2">CGMCC 4.7430</strain>
    </source>
</reference>
<name>A0A918A0S7_9ACTN</name>
<evidence type="ECO:0000313" key="2">
    <source>
        <dbReference type="EMBL" id="GGP03283.1"/>
    </source>
</evidence>
<dbReference type="Gene3D" id="3.40.50.1950">
    <property type="entry name" value="Flavin prenyltransferase-like"/>
    <property type="match status" value="1"/>
</dbReference>
<dbReference type="AlphaFoldDB" id="A0A918A0S7"/>
<dbReference type="InterPro" id="IPR003382">
    <property type="entry name" value="Flavoprotein"/>
</dbReference>
<gene>
    <name evidence="2" type="ORF">GCM10012278_13880</name>
</gene>
<dbReference type="InterPro" id="IPR036551">
    <property type="entry name" value="Flavin_trans-like"/>
</dbReference>
<dbReference type="GO" id="GO:0003824">
    <property type="term" value="F:catalytic activity"/>
    <property type="evidence" value="ECO:0007669"/>
    <property type="project" value="InterPro"/>
</dbReference>
<comment type="caution">
    <text evidence="2">The sequence shown here is derived from an EMBL/GenBank/DDBJ whole genome shotgun (WGS) entry which is preliminary data.</text>
</comment>
<sequence length="189" mass="20351">MTRIGKVLYVIVCAAGPAPDVGRLVALAQEGGWVVQVVATPSAVDFIDVPELEERTGRPVRSRYRKPHEPKPPRADAIIVAPASYNTINKFAQGVADTYALGLLSEAPGLGIPVVVLPFVNTALAVRIPFRRSVDRLRAEGVRVLLGPGEFEPHPPSSGPEQIDGYPWALALECVTRPQGQSPEERFGD</sequence>
<dbReference type="EMBL" id="BMNK01000002">
    <property type="protein sequence ID" value="GGP03283.1"/>
    <property type="molecule type" value="Genomic_DNA"/>
</dbReference>
<dbReference type="RefSeq" id="WP_189137630.1">
    <property type="nucleotide sequence ID" value="NZ_BMNK01000002.1"/>
</dbReference>
<evidence type="ECO:0000313" key="3">
    <source>
        <dbReference type="Proteomes" id="UP000660745"/>
    </source>
</evidence>
<evidence type="ECO:0000259" key="1">
    <source>
        <dbReference type="Pfam" id="PF02441"/>
    </source>
</evidence>
<feature type="domain" description="Flavoprotein" evidence="1">
    <location>
        <begin position="8"/>
        <end position="101"/>
    </location>
</feature>
<protein>
    <submittedName>
        <fullName evidence="2">Flavoprotein</fullName>
    </submittedName>
</protein>
<reference evidence="2" key="1">
    <citation type="journal article" date="2014" name="Int. J. Syst. Evol. Microbiol.">
        <title>Complete genome sequence of Corynebacterium casei LMG S-19264T (=DSM 44701T), isolated from a smear-ripened cheese.</title>
        <authorList>
            <consortium name="US DOE Joint Genome Institute (JGI-PGF)"/>
            <person name="Walter F."/>
            <person name="Albersmeier A."/>
            <person name="Kalinowski J."/>
            <person name="Ruckert C."/>
        </authorList>
    </citation>
    <scope>NUCLEOTIDE SEQUENCE</scope>
    <source>
        <strain evidence="2">CGMCC 4.7430</strain>
    </source>
</reference>
<proteinExistence type="predicted"/>
<keyword evidence="3" id="KW-1185">Reference proteome</keyword>
<organism evidence="2 3">
    <name type="scientific">Nonomuraea glycinis</name>
    <dbReference type="NCBI Taxonomy" id="2047744"/>
    <lineage>
        <taxon>Bacteria</taxon>
        <taxon>Bacillati</taxon>
        <taxon>Actinomycetota</taxon>
        <taxon>Actinomycetes</taxon>
        <taxon>Streptosporangiales</taxon>
        <taxon>Streptosporangiaceae</taxon>
        <taxon>Nonomuraea</taxon>
    </lineage>
</organism>